<protein>
    <submittedName>
        <fullName evidence="1">Uncharacterized protein</fullName>
    </submittedName>
</protein>
<reference evidence="1 2" key="1">
    <citation type="submission" date="2019-05" db="EMBL/GenBank/DDBJ databases">
        <title>Ruegeria sp. nov., isolated from tidal flat.</title>
        <authorList>
            <person name="Kim W."/>
        </authorList>
    </citation>
    <scope>NUCLEOTIDE SEQUENCE [LARGE SCALE GENOMIC DNA]</scope>
    <source>
        <strain evidence="1 2">CAU 1488</strain>
    </source>
</reference>
<proteinExistence type="predicted"/>
<evidence type="ECO:0000313" key="2">
    <source>
        <dbReference type="Proteomes" id="UP001193035"/>
    </source>
</evidence>
<comment type="caution">
    <text evidence="1">The sequence shown here is derived from an EMBL/GenBank/DDBJ whole genome shotgun (WGS) entry which is preliminary data.</text>
</comment>
<dbReference type="EMBL" id="VCPD01000004">
    <property type="protein sequence ID" value="TMV07272.1"/>
    <property type="molecule type" value="Genomic_DNA"/>
</dbReference>
<keyword evidence="2" id="KW-1185">Reference proteome</keyword>
<gene>
    <name evidence="1" type="ORF">FGK63_13610</name>
</gene>
<accession>A0ABY2WWX7</accession>
<organism evidence="1 2">
    <name type="scientific">Ruegeria sediminis</name>
    <dbReference type="NCBI Taxonomy" id="2583820"/>
    <lineage>
        <taxon>Bacteria</taxon>
        <taxon>Pseudomonadati</taxon>
        <taxon>Pseudomonadota</taxon>
        <taxon>Alphaproteobacteria</taxon>
        <taxon>Rhodobacterales</taxon>
        <taxon>Roseobacteraceae</taxon>
        <taxon>Ruegeria</taxon>
    </lineage>
</organism>
<dbReference type="Proteomes" id="UP001193035">
    <property type="component" value="Unassembled WGS sequence"/>
</dbReference>
<evidence type="ECO:0000313" key="1">
    <source>
        <dbReference type="EMBL" id="TMV07272.1"/>
    </source>
</evidence>
<name>A0ABY2WWX7_9RHOB</name>
<sequence length="97" mass="10866">MQVSSYEAAADVLARLYGEEFGGKPSGRYRIPQKLLRELLGRRRLYEEDVTALGRALLERGFVLIDMDSFFVVMSANAFVNYRRVSKEALPSAAASC</sequence>